<evidence type="ECO:0000256" key="2">
    <source>
        <dbReference type="ARBA" id="ARBA00022491"/>
    </source>
</evidence>
<keyword evidence="2 6" id="KW-0678">Repressor</keyword>
<feature type="compositionally biased region" description="Basic residues" evidence="7">
    <location>
        <begin position="176"/>
        <end position="187"/>
    </location>
</feature>
<dbReference type="GO" id="GO:0045892">
    <property type="term" value="P:negative regulation of DNA-templated transcription"/>
    <property type="evidence" value="ECO:0007669"/>
    <property type="project" value="UniProtKB-UniRule"/>
</dbReference>
<comment type="subcellular location">
    <subcellularLocation>
        <location evidence="1 6">Nucleus</location>
    </subcellularLocation>
</comment>
<dbReference type="GO" id="GO:0005634">
    <property type="term" value="C:nucleus"/>
    <property type="evidence" value="ECO:0007669"/>
    <property type="project" value="UniProtKB-SubCell"/>
</dbReference>
<feature type="region of interest" description="Disordered" evidence="7">
    <location>
        <begin position="1"/>
        <end position="32"/>
    </location>
</feature>
<dbReference type="InterPro" id="IPR006458">
    <property type="entry name" value="Ovate_C"/>
</dbReference>
<feature type="compositionally biased region" description="Basic and acidic residues" evidence="7">
    <location>
        <begin position="196"/>
        <end position="209"/>
    </location>
</feature>
<evidence type="ECO:0000259" key="8">
    <source>
        <dbReference type="PROSITE" id="PS51754"/>
    </source>
</evidence>
<keyword evidence="10" id="KW-1185">Reference proteome</keyword>
<evidence type="ECO:0000256" key="1">
    <source>
        <dbReference type="ARBA" id="ARBA00004123"/>
    </source>
</evidence>
<dbReference type="InterPro" id="IPR038933">
    <property type="entry name" value="Ovate"/>
</dbReference>
<feature type="compositionally biased region" description="Basic and acidic residues" evidence="7">
    <location>
        <begin position="154"/>
        <end position="164"/>
    </location>
</feature>
<evidence type="ECO:0000256" key="6">
    <source>
        <dbReference type="RuleBase" id="RU367028"/>
    </source>
</evidence>
<dbReference type="Pfam" id="PF04844">
    <property type="entry name" value="Ovate"/>
    <property type="match status" value="1"/>
</dbReference>
<feature type="region of interest" description="Disordered" evidence="7">
    <location>
        <begin position="154"/>
        <end position="212"/>
    </location>
</feature>
<keyword evidence="5 6" id="KW-0539">Nucleus</keyword>
<protein>
    <recommendedName>
        <fullName evidence="6">Transcription repressor</fullName>
    </recommendedName>
    <alternativeName>
        <fullName evidence="6">Ovate family protein</fullName>
    </alternativeName>
</protein>
<dbReference type="PROSITE" id="PS51754">
    <property type="entry name" value="OVATE"/>
    <property type="match status" value="1"/>
</dbReference>
<sequence length="340" mass="38898">MKYWRRNQQQQQHQQEEKKKKNQTSPSSSFSLSSVLPFSWFAKLTASKPKRSAAVAVRRGGEVFTPPPSPRRPLDPSQPRSDSAHIPFSPAALDRFPPPVHDAAPRRLSLGDDDSGRLPRIAPASVYRRSVRHHSVGDLELTLGNIIPFSRRATERWAESDSRSDASGCDLGLGRRPPRRRRRRRSARTSVVGNSLDHRVDSEGRDGLPRRSFSGKIRHRAKVKVRSPRPTAVARAEVERMRAVTRRRGRVEGEEGGRRKGLERFAVVKCSCDPQRDFRESMVEMIWQKGIGRPDELESLLACYLSLNSDEHHDVIVKVFRQVWFELNQERLAPECNRRR</sequence>
<evidence type="ECO:0000313" key="10">
    <source>
        <dbReference type="Proteomes" id="UP001327560"/>
    </source>
</evidence>
<comment type="function">
    <text evidence="6">Transcriptional repressor that regulates multiple aspects of plant growth and development.</text>
</comment>
<dbReference type="PANTHER" id="PTHR33057:SF82">
    <property type="entry name" value="TRANSCRIPTION REPRESSOR OFP5"/>
    <property type="match status" value="1"/>
</dbReference>
<proteinExistence type="predicted"/>
<accession>A0AAQ3KUF9</accession>
<evidence type="ECO:0000256" key="7">
    <source>
        <dbReference type="SAM" id="MobiDB-lite"/>
    </source>
</evidence>
<evidence type="ECO:0000313" key="9">
    <source>
        <dbReference type="EMBL" id="WOL14660.1"/>
    </source>
</evidence>
<dbReference type="NCBIfam" id="TIGR01568">
    <property type="entry name" value="A_thal_3678"/>
    <property type="match status" value="1"/>
</dbReference>
<evidence type="ECO:0000256" key="4">
    <source>
        <dbReference type="ARBA" id="ARBA00023163"/>
    </source>
</evidence>
<gene>
    <name evidence="9" type="ORF">Cni_G23441</name>
</gene>
<reference evidence="9 10" key="1">
    <citation type="submission" date="2023-10" db="EMBL/GenBank/DDBJ databases">
        <title>Chromosome-scale genome assembly provides insights into flower coloration mechanisms of Canna indica.</title>
        <authorList>
            <person name="Li C."/>
        </authorList>
    </citation>
    <scope>NUCLEOTIDE SEQUENCE [LARGE SCALE GENOMIC DNA]</scope>
    <source>
        <tissue evidence="9">Flower</tissue>
    </source>
</reference>
<keyword evidence="3 6" id="KW-0805">Transcription regulation</keyword>
<feature type="region of interest" description="Disordered" evidence="7">
    <location>
        <begin position="46"/>
        <end position="121"/>
    </location>
</feature>
<organism evidence="9 10">
    <name type="scientific">Canna indica</name>
    <name type="common">Indian-shot</name>
    <dbReference type="NCBI Taxonomy" id="4628"/>
    <lineage>
        <taxon>Eukaryota</taxon>
        <taxon>Viridiplantae</taxon>
        <taxon>Streptophyta</taxon>
        <taxon>Embryophyta</taxon>
        <taxon>Tracheophyta</taxon>
        <taxon>Spermatophyta</taxon>
        <taxon>Magnoliopsida</taxon>
        <taxon>Liliopsida</taxon>
        <taxon>Zingiberales</taxon>
        <taxon>Cannaceae</taxon>
        <taxon>Canna</taxon>
    </lineage>
</organism>
<feature type="compositionally biased region" description="Low complexity" evidence="7">
    <location>
        <begin position="23"/>
        <end position="32"/>
    </location>
</feature>
<keyword evidence="4 6" id="KW-0804">Transcription</keyword>
<dbReference type="PANTHER" id="PTHR33057">
    <property type="entry name" value="TRANSCRIPTION REPRESSOR OFP7-RELATED"/>
    <property type="match status" value="1"/>
</dbReference>
<feature type="domain" description="OVATE" evidence="8">
    <location>
        <begin position="267"/>
        <end position="326"/>
    </location>
</feature>
<evidence type="ECO:0000256" key="5">
    <source>
        <dbReference type="ARBA" id="ARBA00023242"/>
    </source>
</evidence>
<evidence type="ECO:0000256" key="3">
    <source>
        <dbReference type="ARBA" id="ARBA00023015"/>
    </source>
</evidence>
<dbReference type="EMBL" id="CP136896">
    <property type="protein sequence ID" value="WOL14660.1"/>
    <property type="molecule type" value="Genomic_DNA"/>
</dbReference>
<name>A0AAQ3KUF9_9LILI</name>
<dbReference type="Proteomes" id="UP001327560">
    <property type="component" value="Chromosome 7"/>
</dbReference>
<dbReference type="AlphaFoldDB" id="A0AAQ3KUF9"/>